<dbReference type="RefSeq" id="WP_176168550.1">
    <property type="nucleotide sequence ID" value="NZ_FUYX01000002.1"/>
</dbReference>
<evidence type="ECO:0000256" key="1">
    <source>
        <dbReference type="ARBA" id="ARBA00023239"/>
    </source>
</evidence>
<dbReference type="AlphaFoldDB" id="A0A1T5BU26"/>
<accession>A0A1T5BU26</accession>
<dbReference type="GO" id="GO:0016829">
    <property type="term" value="F:lyase activity"/>
    <property type="evidence" value="ECO:0007669"/>
    <property type="project" value="UniProtKB-KW"/>
</dbReference>
<evidence type="ECO:0000259" key="2">
    <source>
        <dbReference type="SMART" id="SM00922"/>
    </source>
</evidence>
<sequence>MTEQAIQQTFAGSWRAGLPPFRITRIEAAPLFGESPKGGWSAEIRPEDSIHALIAVHTDQGLIGHGSVFTDGRLVQAGLKVLEPLFLGADALSPDFVSEKLHQNTFWMGRGGTLTHVISGIDIALWDILGQATGLSVGRLLGGRYRERVQPYCSLLMEEPDAMRDVVASYRDKGFSAFKIGWGPFGRALDVKLDEAIVRAAREAAGERAKLFVDAGASDALWPHGLKWAKRTAEMLADYEVGWFEEPVRPDAIDDYRELRRSSPVPIAGCEVLTRRQSFIPWLTTGAVDIVQPDVTKVGGISEQRRIAWMAYDLGIRYVGHGWNTALGLAADLQMASAFPDADLVEFIGGSPYVDGILAEPFDLDGEGWLTIPDRPGLGLRLDRDKVARYTPDPDALFR</sequence>
<dbReference type="InterPro" id="IPR036849">
    <property type="entry name" value="Enolase-like_C_sf"/>
</dbReference>
<name>A0A1T5BU26_9HYPH</name>
<dbReference type="InterPro" id="IPR013342">
    <property type="entry name" value="Mandelate_racemase_C"/>
</dbReference>
<dbReference type="InterPro" id="IPR034593">
    <property type="entry name" value="DgoD-like"/>
</dbReference>
<dbReference type="Gene3D" id="3.20.20.120">
    <property type="entry name" value="Enolase-like C-terminal domain"/>
    <property type="match status" value="1"/>
</dbReference>
<evidence type="ECO:0000313" key="3">
    <source>
        <dbReference type="EMBL" id="SKB50745.1"/>
    </source>
</evidence>
<dbReference type="InterPro" id="IPR029065">
    <property type="entry name" value="Enolase_C-like"/>
</dbReference>
<dbReference type="SMART" id="SM00922">
    <property type="entry name" value="MR_MLE"/>
    <property type="match status" value="1"/>
</dbReference>
<dbReference type="PANTHER" id="PTHR48080:SF2">
    <property type="entry name" value="D-GALACTONATE DEHYDRATASE"/>
    <property type="match status" value="1"/>
</dbReference>
<feature type="domain" description="Mandelate racemase/muconate lactonizing enzyme C-terminal" evidence="2">
    <location>
        <begin position="160"/>
        <end position="266"/>
    </location>
</feature>
<dbReference type="Pfam" id="PF02746">
    <property type="entry name" value="MR_MLE_N"/>
    <property type="match status" value="1"/>
</dbReference>
<dbReference type="SUPFAM" id="SSF51604">
    <property type="entry name" value="Enolase C-terminal domain-like"/>
    <property type="match status" value="1"/>
</dbReference>
<dbReference type="CDD" id="cd03316">
    <property type="entry name" value="MR_like"/>
    <property type="match status" value="1"/>
</dbReference>
<dbReference type="Pfam" id="PF13378">
    <property type="entry name" value="MR_MLE_C"/>
    <property type="match status" value="1"/>
</dbReference>
<reference evidence="3 4" key="1">
    <citation type="submission" date="2017-02" db="EMBL/GenBank/DDBJ databases">
        <authorList>
            <person name="Peterson S.W."/>
        </authorList>
    </citation>
    <scope>NUCLEOTIDE SEQUENCE [LARGE SCALE GENOMIC DNA]</scope>
    <source>
        <strain evidence="3 4">DSM 9653</strain>
    </source>
</reference>
<dbReference type="EMBL" id="FUYX01000002">
    <property type="protein sequence ID" value="SKB50745.1"/>
    <property type="molecule type" value="Genomic_DNA"/>
</dbReference>
<organism evidence="3 4">
    <name type="scientific">Bosea thiooxidans</name>
    <dbReference type="NCBI Taxonomy" id="53254"/>
    <lineage>
        <taxon>Bacteria</taxon>
        <taxon>Pseudomonadati</taxon>
        <taxon>Pseudomonadota</taxon>
        <taxon>Alphaproteobacteria</taxon>
        <taxon>Hyphomicrobiales</taxon>
        <taxon>Boseaceae</taxon>
        <taxon>Bosea</taxon>
    </lineage>
</organism>
<proteinExistence type="predicted"/>
<dbReference type="Proteomes" id="UP000190130">
    <property type="component" value="Unassembled WGS sequence"/>
</dbReference>
<gene>
    <name evidence="3" type="ORF">SAMN05660750_01036</name>
</gene>
<evidence type="ECO:0000313" key="4">
    <source>
        <dbReference type="Proteomes" id="UP000190130"/>
    </source>
</evidence>
<dbReference type="InterPro" id="IPR013341">
    <property type="entry name" value="Mandelate_racemase_N_dom"/>
</dbReference>
<protein>
    <submittedName>
        <fullName evidence="3">L-alanine-DL-glutamate epimerase</fullName>
    </submittedName>
</protein>
<dbReference type="SFLD" id="SFLDG00179">
    <property type="entry name" value="mandelate_racemase"/>
    <property type="match status" value="1"/>
</dbReference>
<dbReference type="Gene3D" id="3.30.390.10">
    <property type="entry name" value="Enolase-like, N-terminal domain"/>
    <property type="match status" value="1"/>
</dbReference>
<keyword evidence="1" id="KW-0456">Lyase</keyword>
<dbReference type="SUPFAM" id="SSF54826">
    <property type="entry name" value="Enolase N-terminal domain-like"/>
    <property type="match status" value="1"/>
</dbReference>
<dbReference type="SFLD" id="SFLDS00001">
    <property type="entry name" value="Enolase"/>
    <property type="match status" value="1"/>
</dbReference>
<dbReference type="InterPro" id="IPR029017">
    <property type="entry name" value="Enolase-like_N"/>
</dbReference>
<dbReference type="PANTHER" id="PTHR48080">
    <property type="entry name" value="D-GALACTONATE DEHYDRATASE-RELATED"/>
    <property type="match status" value="1"/>
</dbReference>